<keyword evidence="1" id="KW-1133">Transmembrane helix</keyword>
<keyword evidence="1" id="KW-0472">Membrane</keyword>
<dbReference type="AlphaFoldDB" id="A0A2D4M542"/>
<dbReference type="EMBL" id="IACM01075930">
    <property type="protein sequence ID" value="LAB28482.1"/>
    <property type="molecule type" value="Transcribed_RNA"/>
</dbReference>
<organism evidence="2">
    <name type="scientific">Micrurus spixii</name>
    <name type="common">Amazon coral snake</name>
    <dbReference type="NCBI Taxonomy" id="129469"/>
    <lineage>
        <taxon>Eukaryota</taxon>
        <taxon>Metazoa</taxon>
        <taxon>Chordata</taxon>
        <taxon>Craniata</taxon>
        <taxon>Vertebrata</taxon>
        <taxon>Euteleostomi</taxon>
        <taxon>Lepidosauria</taxon>
        <taxon>Squamata</taxon>
        <taxon>Bifurcata</taxon>
        <taxon>Unidentata</taxon>
        <taxon>Episquamata</taxon>
        <taxon>Toxicofera</taxon>
        <taxon>Serpentes</taxon>
        <taxon>Colubroidea</taxon>
        <taxon>Elapidae</taxon>
        <taxon>Elapinae</taxon>
        <taxon>Micrurus</taxon>
    </lineage>
</organism>
<reference evidence="2" key="2">
    <citation type="submission" date="2017-11" db="EMBL/GenBank/DDBJ databases">
        <title>Coralsnake Venomics: Analyses of Venom Gland Transcriptomes and Proteomes of Six Brazilian Taxa.</title>
        <authorList>
            <person name="Aird S.D."/>
            <person name="Jorge da Silva N."/>
            <person name="Qiu L."/>
            <person name="Villar-Briones A."/>
            <person name="Aparecida-Saddi V."/>
            <person name="Campos-Telles M.P."/>
            <person name="Grau M."/>
            <person name="Mikheyev A.S."/>
        </authorList>
    </citation>
    <scope>NUCLEOTIDE SEQUENCE</scope>
    <source>
        <tissue evidence="2">Venom_gland</tissue>
    </source>
</reference>
<keyword evidence="1" id="KW-0812">Transmembrane</keyword>
<feature type="transmembrane region" description="Helical" evidence="1">
    <location>
        <begin position="37"/>
        <end position="59"/>
    </location>
</feature>
<evidence type="ECO:0000313" key="2">
    <source>
        <dbReference type="EMBL" id="LAB28482.1"/>
    </source>
</evidence>
<accession>A0A2D4M542</accession>
<reference evidence="2" key="1">
    <citation type="submission" date="2017-07" db="EMBL/GenBank/DDBJ databases">
        <authorList>
            <person name="Mikheyev A."/>
            <person name="Grau M."/>
        </authorList>
    </citation>
    <scope>NUCLEOTIDE SEQUENCE</scope>
    <source>
        <tissue evidence="2">Venom_gland</tissue>
    </source>
</reference>
<evidence type="ECO:0000256" key="1">
    <source>
        <dbReference type="SAM" id="Phobius"/>
    </source>
</evidence>
<name>A0A2D4M542_9SAUR</name>
<proteinExistence type="predicted"/>
<protein>
    <submittedName>
        <fullName evidence="2">Uncharacterized protein</fullName>
    </submittedName>
</protein>
<sequence>MNLHVCDFALSSLSGFTLLSEWALTISFIYKAKITVHLLFIVQVVLIEIVFELACFHFLETKIIQLRACILNSRKCALFNMHLDLFNTGQCGKNSFITAATVCVKKALYILPALGYKESPHH</sequence>